<dbReference type="eggNOG" id="COG0619">
    <property type="taxonomic scope" value="Bacteria"/>
</dbReference>
<dbReference type="OrthoDB" id="3186578at2"/>
<feature type="transmembrane region" description="Helical" evidence="5">
    <location>
        <begin position="36"/>
        <end position="69"/>
    </location>
</feature>
<dbReference type="CDD" id="cd16914">
    <property type="entry name" value="EcfT"/>
    <property type="match status" value="1"/>
</dbReference>
<evidence type="ECO:0000256" key="2">
    <source>
        <dbReference type="ARBA" id="ARBA00022692"/>
    </source>
</evidence>
<dbReference type="EMBL" id="ACGK02000001">
    <property type="protein sequence ID" value="EGF23342.1"/>
    <property type="molecule type" value="Genomic_DNA"/>
</dbReference>
<comment type="caution">
    <text evidence="6">The sequence shown here is derived from an EMBL/GenBank/DDBJ whole genome shotgun (WGS) entry which is preliminary data.</text>
</comment>
<gene>
    <name evidence="6" type="ORF">HMPREF0091_10289</name>
</gene>
<proteinExistence type="predicted"/>
<dbReference type="RefSeq" id="WP_006302412.1">
    <property type="nucleotide sequence ID" value="NZ_ACGK02000001.1"/>
</dbReference>
<organism evidence="6 7">
    <name type="scientific">Fannyhessea vaginae DSM 15829</name>
    <dbReference type="NCBI Taxonomy" id="525256"/>
    <lineage>
        <taxon>Bacteria</taxon>
        <taxon>Bacillati</taxon>
        <taxon>Actinomycetota</taxon>
        <taxon>Coriobacteriia</taxon>
        <taxon>Coriobacteriales</taxon>
        <taxon>Atopobiaceae</taxon>
        <taxon>Fannyhessea</taxon>
    </lineage>
</organism>
<keyword evidence="7" id="KW-1185">Reference proteome</keyword>
<evidence type="ECO:0000256" key="1">
    <source>
        <dbReference type="ARBA" id="ARBA00004141"/>
    </source>
</evidence>
<evidence type="ECO:0000256" key="4">
    <source>
        <dbReference type="ARBA" id="ARBA00023136"/>
    </source>
</evidence>
<dbReference type="Proteomes" id="UP000005947">
    <property type="component" value="Unassembled WGS sequence"/>
</dbReference>
<dbReference type="Pfam" id="PF02361">
    <property type="entry name" value="CbiQ"/>
    <property type="match status" value="1"/>
</dbReference>
<feature type="transmembrane region" description="Helical" evidence="5">
    <location>
        <begin position="253"/>
        <end position="271"/>
    </location>
</feature>
<sequence>MTQDTTIVSKPYTNEHPACLSGFWAYVRAPWSDIRFIVCVSLLFFVLLWCIHTWYGLSICVVLVFIYAYTSKIFTRQTTVFFLPFVWFTVLSLLFNGLVFGTPDMVILGNFGFRISGIIRTAMVGSRILCMIMICTSIATRFTVLDAVICIRSLLSPFRLLHIPVDHIELIMSMTLCSFPPVMREVRMLMISQQIRGVAFHNVSLKKRLNAWISVFVPLVIRFFRMSAFQALSMKEHGYNGQARRLPQPLARGAWACNLCVFVIGCVILMVF</sequence>
<keyword evidence="4 5" id="KW-0472">Membrane</keyword>
<feature type="transmembrane region" description="Helical" evidence="5">
    <location>
        <begin position="81"/>
        <end position="107"/>
    </location>
</feature>
<feature type="transmembrane region" description="Helical" evidence="5">
    <location>
        <begin position="211"/>
        <end position="232"/>
    </location>
</feature>
<dbReference type="GO" id="GO:0005886">
    <property type="term" value="C:plasma membrane"/>
    <property type="evidence" value="ECO:0007669"/>
    <property type="project" value="UniProtKB-ARBA"/>
</dbReference>
<protein>
    <submittedName>
        <fullName evidence="6">Cobalt transport protein</fullName>
    </submittedName>
</protein>
<name>F1T3P8_9ACTN</name>
<evidence type="ECO:0000313" key="7">
    <source>
        <dbReference type="Proteomes" id="UP000005947"/>
    </source>
</evidence>
<comment type="subcellular location">
    <subcellularLocation>
        <location evidence="1">Membrane</location>
        <topology evidence="1">Multi-pass membrane protein</topology>
    </subcellularLocation>
</comment>
<evidence type="ECO:0000256" key="3">
    <source>
        <dbReference type="ARBA" id="ARBA00022989"/>
    </source>
</evidence>
<reference evidence="6 7" key="1">
    <citation type="submission" date="2011-02" db="EMBL/GenBank/DDBJ databases">
        <authorList>
            <person name="Muzny D."/>
            <person name="Qin X."/>
            <person name="Buhay C."/>
            <person name="Dugan-Rocha S."/>
            <person name="Ding Y."/>
            <person name="Chen G."/>
            <person name="Hawes A."/>
            <person name="Holder M."/>
            <person name="Jhangiani S."/>
            <person name="Johnson A."/>
            <person name="Khan Z."/>
            <person name="Li Z."/>
            <person name="Liu W."/>
            <person name="Liu X."/>
            <person name="Perez L."/>
            <person name="Shen H."/>
            <person name="Wang Q."/>
            <person name="Watt J."/>
            <person name="Xi L."/>
            <person name="Xin Y."/>
            <person name="Zhou J."/>
            <person name="Deng J."/>
            <person name="Jiang H."/>
            <person name="Liu Y."/>
            <person name="Qu J."/>
            <person name="Song X.-Z."/>
            <person name="Zhang L."/>
            <person name="Villasana D."/>
            <person name="Johnson A."/>
            <person name="Liu J."/>
            <person name="Liyanage D."/>
            <person name="Lorensuhewa L."/>
            <person name="Robinson T."/>
            <person name="Song A."/>
            <person name="Song B.-B."/>
            <person name="Dinh H."/>
            <person name="Thornton R."/>
            <person name="Coyle M."/>
            <person name="Francisco L."/>
            <person name="Jackson L."/>
            <person name="Javaid M."/>
            <person name="Korchina V."/>
            <person name="Kovar C."/>
            <person name="Mata R."/>
            <person name="Mathew T."/>
            <person name="Ngo R."/>
            <person name="Nguyen L."/>
            <person name="Nguyen N."/>
            <person name="Okwuonu G."/>
            <person name="Ongeri F."/>
            <person name="Pham C."/>
            <person name="Simmons D."/>
            <person name="Wilczek-Boney K."/>
            <person name="Hale W."/>
            <person name="Jakkamsetti A."/>
            <person name="Pham P."/>
            <person name="Ruth R."/>
            <person name="San Lucas F."/>
            <person name="Warren J."/>
            <person name="Zhang J."/>
            <person name="Zhao Z."/>
            <person name="Zhou C."/>
            <person name="Zhu D."/>
            <person name="Lee S."/>
            <person name="Bess C."/>
            <person name="Blankenburg K."/>
            <person name="Forbes L."/>
            <person name="Fu Q."/>
            <person name="Gubbala S."/>
            <person name="Hirani K."/>
            <person name="Jayaseelan J.C."/>
            <person name="Lara F."/>
            <person name="Munidasa M."/>
            <person name="Palculict T."/>
            <person name="Patil S."/>
            <person name="Pu L.-L."/>
            <person name="Saada N."/>
            <person name="Tang L."/>
            <person name="Weissenberger G."/>
            <person name="Zhu Y."/>
            <person name="Hemphill L."/>
            <person name="Shang Y."/>
            <person name="Youmans B."/>
            <person name="Ayvaz T."/>
            <person name="Ross M."/>
            <person name="Santibanez J."/>
            <person name="Aqrawi P."/>
            <person name="Gross S."/>
            <person name="Joshi V."/>
            <person name="Fowler G."/>
            <person name="Nazareth L."/>
            <person name="Reid J."/>
            <person name="Worley K."/>
            <person name="Petrosino J."/>
            <person name="Highlander S."/>
            <person name="Gibbs R."/>
        </authorList>
    </citation>
    <scope>NUCLEOTIDE SEQUENCE [LARGE SCALE GENOMIC DNA]</scope>
    <source>
        <strain evidence="6 7">DSM 15829</strain>
    </source>
</reference>
<keyword evidence="3 5" id="KW-1133">Transmembrane helix</keyword>
<dbReference type="InterPro" id="IPR003339">
    <property type="entry name" value="ABC/ECF_trnsptr_transmembrane"/>
</dbReference>
<accession>F1T3P8</accession>
<keyword evidence="2 5" id="KW-0812">Transmembrane</keyword>
<feature type="transmembrane region" description="Helical" evidence="5">
    <location>
        <begin position="128"/>
        <end position="155"/>
    </location>
</feature>
<dbReference type="AlphaFoldDB" id="F1T3P8"/>
<evidence type="ECO:0000256" key="5">
    <source>
        <dbReference type="SAM" id="Phobius"/>
    </source>
</evidence>
<dbReference type="GeneID" id="93211050"/>
<evidence type="ECO:0000313" key="6">
    <source>
        <dbReference type="EMBL" id="EGF23342.1"/>
    </source>
</evidence>